<comment type="catalytic activity">
    <reaction evidence="1">
        <text>Hydrolysis of terminal non-reducing alpha-L-rhamnose residues in alpha-L-rhamnosides.</text>
        <dbReference type="EC" id="3.2.1.40"/>
    </reaction>
</comment>
<dbReference type="PANTHER" id="PTHR33307">
    <property type="entry name" value="ALPHA-RHAMNOSIDASE (EUROFUNG)"/>
    <property type="match status" value="1"/>
</dbReference>
<dbReference type="Gene3D" id="1.50.10.10">
    <property type="match status" value="1"/>
</dbReference>
<dbReference type="InterPro" id="IPR035398">
    <property type="entry name" value="Bac_rhamnosid_C"/>
</dbReference>
<evidence type="ECO:0000259" key="5">
    <source>
        <dbReference type="Pfam" id="PF08531"/>
    </source>
</evidence>
<dbReference type="Pfam" id="PF08531">
    <property type="entry name" value="Bac_rhamnosid_N"/>
    <property type="match status" value="1"/>
</dbReference>
<dbReference type="GO" id="GO:0005975">
    <property type="term" value="P:carbohydrate metabolic process"/>
    <property type="evidence" value="ECO:0007669"/>
    <property type="project" value="InterPro"/>
</dbReference>
<dbReference type="InterPro" id="IPR012341">
    <property type="entry name" value="6hp_glycosidase-like_sf"/>
</dbReference>
<feature type="domain" description="Alpha-L-rhamnosidase concanavalin-like" evidence="4">
    <location>
        <begin position="299"/>
        <end position="397"/>
    </location>
</feature>
<dbReference type="Pfam" id="PF17390">
    <property type="entry name" value="Bac_rhamnosid_C"/>
    <property type="match status" value="1"/>
</dbReference>
<dbReference type="InterPro" id="IPR016007">
    <property type="entry name" value="Alpha_rhamnosid"/>
</dbReference>
<dbReference type="Gene3D" id="2.60.420.10">
    <property type="entry name" value="Maltose phosphorylase, domain 3"/>
    <property type="match status" value="1"/>
</dbReference>
<dbReference type="AlphaFoldDB" id="A0A417Z2M0"/>
<feature type="domain" description="Alpha-L-rhamnosidase six-hairpin glycosidase" evidence="6">
    <location>
        <begin position="402"/>
        <end position="746"/>
    </location>
</feature>
<accession>A0A417Z2M0</accession>
<dbReference type="InterPro" id="IPR008928">
    <property type="entry name" value="6-hairpin_glycosidase_sf"/>
</dbReference>
<dbReference type="Proteomes" id="UP000284822">
    <property type="component" value="Unassembled WGS sequence"/>
</dbReference>
<protein>
    <recommendedName>
        <fullName evidence="2">alpha-L-rhamnosidase</fullName>
        <ecNumber evidence="2">3.2.1.40</ecNumber>
    </recommendedName>
</protein>
<reference evidence="8 9" key="1">
    <citation type="submission" date="2018-07" db="EMBL/GenBank/DDBJ databases">
        <title>Genome sequences of six Lactobacillus spp. isolated from bumble bee guts.</title>
        <authorList>
            <person name="Motta E.V.S."/>
            <person name="Moran N.A."/>
        </authorList>
    </citation>
    <scope>NUCLEOTIDE SEQUENCE [LARGE SCALE GENOMIC DNA]</scope>
    <source>
        <strain evidence="8 9">LV-8.1</strain>
    </source>
</reference>
<name>A0A417Z2M0_9LACO</name>
<feature type="domain" description="Bacterial alpha-L-rhamnosidase N-terminal" evidence="5">
    <location>
        <begin position="130"/>
        <end position="268"/>
    </location>
</feature>
<proteinExistence type="predicted"/>
<dbReference type="GO" id="GO:0030596">
    <property type="term" value="F:alpha-L-rhamnosidase activity"/>
    <property type="evidence" value="ECO:0007669"/>
    <property type="project" value="UniProtKB-EC"/>
</dbReference>
<dbReference type="Pfam" id="PF05592">
    <property type="entry name" value="Bac_rhamnosid"/>
    <property type="match status" value="1"/>
</dbReference>
<dbReference type="SUPFAM" id="SSF48208">
    <property type="entry name" value="Six-hairpin glycosidases"/>
    <property type="match status" value="1"/>
</dbReference>
<evidence type="ECO:0000256" key="1">
    <source>
        <dbReference type="ARBA" id="ARBA00001445"/>
    </source>
</evidence>
<dbReference type="Pfam" id="PF17389">
    <property type="entry name" value="Bac_rhamnosid6H"/>
    <property type="match status" value="1"/>
</dbReference>
<evidence type="ECO:0000313" key="9">
    <source>
        <dbReference type="Proteomes" id="UP000284822"/>
    </source>
</evidence>
<dbReference type="RefSeq" id="WP_118911197.1">
    <property type="nucleotide sequence ID" value="NZ_QOCS01000024.1"/>
</dbReference>
<evidence type="ECO:0000313" key="8">
    <source>
        <dbReference type="EMBL" id="RHW44861.1"/>
    </source>
</evidence>
<dbReference type="EMBL" id="QOCS01000024">
    <property type="protein sequence ID" value="RHW44861.1"/>
    <property type="molecule type" value="Genomic_DNA"/>
</dbReference>
<feature type="domain" description="Alpha-L-rhamnosidase C-terminal" evidence="7">
    <location>
        <begin position="749"/>
        <end position="826"/>
    </location>
</feature>
<sequence>MKISSITINHLHEPLGFQLNNLRVEFKLAATEFIPVEKRLTIYLTTPKQPCWQSEWLNYDNNYFDVDLHLQARTRYQVLVEIRSKQEHVQAQSFFETGKMNESWQAQWIGNTDKKIQNTLFKKSITVDKPLKAARLYIAGLGLYETYIDNQKVGSEYLTPGVTAYDQWVQVQTYDITKQLSQNSHELLISCGDGWYKGNYGFDGGQDCIYGDQQLAIAEYHLEYTDGTKEVIVTNNTWQTTSGKITKSAIYYGEDFDDTLEITDWQPAIEVQHNYAVLQDRLSLPLTIKEQVAVQQIIHTPAQEQVLDFGQNQAGWLEFYNRKPQGTKITFQFGEVLQEGNFYRDNLRQARAAFVYISNGQEKWVRPHFTYYGYRYVKVSGITQSLRAQDFKADVIYSDMDNTGSIQTNNAKVNRLFENILWSQKSNFFDVPTDCPQRDERLGWSGDAEIFSNTAACNMDVFAFFKKYAYDLAIEQQQHDGMVTMYAPAMGQNDGGAAVWGDAATIIPWNMYQNYGDSAILRQNYSAMKSWVDWISKNTQTPNLWVSPFQFGDWLALDGENPAMPTGKTDEDFIASIYYYYSSWIVAQTAQLFDNYADFEYYSQLAAAIKKAIQAEYITPKGRIAIDTQTAYTLALQFNLVEPQYQQRVVDDLVQRLHKDNDHLKTGFVGTPYLCSVLSKFGQHKLATKIFLNEDYPSWLNEVNLGATTVWERWNSIQADGSMNPEGMNSLNHYSIGTIMHWAYQYLLGITEHSAGYQQITFAPQFDYRLPQIKGHFTTPYGDLRIQSAIETDEQHTIKVHLEIPFGVQVKIQLPRAPKILVNDTKYLSGTFVLTAGKYDLQYQPTTDYIETYHQDTPVAEILKDKELVKQIQTIDPILDFFKDDPTSDLAQMSLTKLDTTFPFINISPDHLQQINQLLEQTPVLTQRKE</sequence>
<dbReference type="PIRSF" id="PIRSF010631">
    <property type="entry name" value="A-rhamnsds"/>
    <property type="match status" value="1"/>
</dbReference>
<dbReference type="EC" id="3.2.1.40" evidence="2"/>
<dbReference type="InterPro" id="IPR035396">
    <property type="entry name" value="Bac_rhamnosid6H"/>
</dbReference>
<dbReference type="InterPro" id="IPR008902">
    <property type="entry name" value="Rhamnosid_concanavalin"/>
</dbReference>
<comment type="caution">
    <text evidence="8">The sequence shown here is derived from an EMBL/GenBank/DDBJ whole genome shotgun (WGS) entry which is preliminary data.</text>
</comment>
<evidence type="ECO:0000259" key="7">
    <source>
        <dbReference type="Pfam" id="PF17390"/>
    </source>
</evidence>
<organism evidence="8 9">
    <name type="scientific">Bombilactobacillus bombi</name>
    <dbReference type="NCBI Taxonomy" id="1303590"/>
    <lineage>
        <taxon>Bacteria</taxon>
        <taxon>Bacillati</taxon>
        <taxon>Bacillota</taxon>
        <taxon>Bacilli</taxon>
        <taxon>Lactobacillales</taxon>
        <taxon>Lactobacillaceae</taxon>
        <taxon>Bombilactobacillus</taxon>
    </lineage>
</organism>
<evidence type="ECO:0000259" key="6">
    <source>
        <dbReference type="Pfam" id="PF17389"/>
    </source>
</evidence>
<keyword evidence="3" id="KW-0378">Hydrolase</keyword>
<dbReference type="InterPro" id="IPR013737">
    <property type="entry name" value="Bac_rhamnosid_N"/>
</dbReference>
<evidence type="ECO:0000256" key="2">
    <source>
        <dbReference type="ARBA" id="ARBA00012652"/>
    </source>
</evidence>
<evidence type="ECO:0000259" key="4">
    <source>
        <dbReference type="Pfam" id="PF05592"/>
    </source>
</evidence>
<dbReference type="PANTHER" id="PTHR33307:SF6">
    <property type="entry name" value="ALPHA-RHAMNOSIDASE (EUROFUNG)-RELATED"/>
    <property type="match status" value="1"/>
</dbReference>
<dbReference type="Gene3D" id="2.60.120.260">
    <property type="entry name" value="Galactose-binding domain-like"/>
    <property type="match status" value="2"/>
</dbReference>
<gene>
    <name evidence="8" type="ORF">DS832_08545</name>
</gene>
<evidence type="ECO:0000256" key="3">
    <source>
        <dbReference type="ARBA" id="ARBA00022801"/>
    </source>
</evidence>